<gene>
    <name evidence="1" type="ORF">SS7213T_03555</name>
</gene>
<reference evidence="1 2" key="1">
    <citation type="journal article" date="2012" name="BMC Genomics">
        <title>Comparative genomic analysis of the genus Staphylococcus including Staphylococcus aureus and its newly described sister species Staphylococcus simiae.</title>
        <authorList>
            <person name="Suzuki H."/>
            <person name="Lefebure T."/>
            <person name="Pavinski Bitar P."/>
            <person name="Stanhope M.J."/>
        </authorList>
    </citation>
    <scope>NUCLEOTIDE SEQUENCE [LARGE SCALE GENOMIC DNA]</scope>
    <source>
        <strain evidence="1 2">CCM 7213</strain>
    </source>
</reference>
<dbReference type="EMBL" id="AEUN01000245">
    <property type="protein sequence ID" value="EHJ08554.1"/>
    <property type="molecule type" value="Genomic_DNA"/>
</dbReference>
<accession>G5JGY2</accession>
<name>G5JGY2_9STAP</name>
<dbReference type="Proteomes" id="UP000005413">
    <property type="component" value="Unassembled WGS sequence"/>
</dbReference>
<proteinExistence type="predicted"/>
<evidence type="ECO:0000313" key="1">
    <source>
        <dbReference type="EMBL" id="EHJ08554.1"/>
    </source>
</evidence>
<dbReference type="AlphaFoldDB" id="G5JGY2"/>
<comment type="caution">
    <text evidence="1">The sequence shown here is derived from an EMBL/GenBank/DDBJ whole genome shotgun (WGS) entry which is preliminary data.</text>
</comment>
<protein>
    <submittedName>
        <fullName evidence="1">Uncharacterized protein</fullName>
    </submittedName>
</protein>
<feature type="non-terminal residue" evidence="1">
    <location>
        <position position="1"/>
    </location>
</feature>
<organism evidence="1 2">
    <name type="scientific">Staphylococcus simiae CCM 7213 = CCUG 51256</name>
    <dbReference type="NCBI Taxonomy" id="911238"/>
    <lineage>
        <taxon>Bacteria</taxon>
        <taxon>Bacillati</taxon>
        <taxon>Bacillota</taxon>
        <taxon>Bacilli</taxon>
        <taxon>Bacillales</taxon>
        <taxon>Staphylococcaceae</taxon>
        <taxon>Staphylococcus</taxon>
    </lineage>
</organism>
<evidence type="ECO:0000313" key="2">
    <source>
        <dbReference type="Proteomes" id="UP000005413"/>
    </source>
</evidence>
<keyword evidence="2" id="KW-1185">Reference proteome</keyword>
<sequence>HLGDNYFTDDEATCTFDVSQGVSSIKYIRTN</sequence>